<dbReference type="Pfam" id="PF00112">
    <property type="entry name" value="Peptidase_C1"/>
    <property type="match status" value="1"/>
</dbReference>
<evidence type="ECO:0000256" key="5">
    <source>
        <dbReference type="ARBA" id="ARBA00022807"/>
    </source>
</evidence>
<keyword evidence="5" id="KW-0788">Thiol protease</keyword>
<dbReference type="InterPro" id="IPR013201">
    <property type="entry name" value="Prot_inhib_I29"/>
</dbReference>
<keyword evidence="9" id="KW-0472">Membrane</keyword>
<evidence type="ECO:0000256" key="9">
    <source>
        <dbReference type="SAM" id="Phobius"/>
    </source>
</evidence>
<dbReference type="SMART" id="SM00645">
    <property type="entry name" value="Pept_C1"/>
    <property type="match status" value="1"/>
</dbReference>
<dbReference type="Pfam" id="PF08246">
    <property type="entry name" value="Inhibitor_I29"/>
    <property type="match status" value="1"/>
</dbReference>
<keyword evidence="4" id="KW-0378">Hydrolase</keyword>
<keyword evidence="13" id="KW-1185">Reference proteome</keyword>
<dbReference type="InterPro" id="IPR013128">
    <property type="entry name" value="Peptidase_C1A"/>
</dbReference>
<evidence type="ECO:0000256" key="8">
    <source>
        <dbReference type="ARBA" id="ARBA00069575"/>
    </source>
</evidence>
<dbReference type="Gene3D" id="3.90.70.10">
    <property type="entry name" value="Cysteine proteinases"/>
    <property type="match status" value="1"/>
</dbReference>
<evidence type="ECO:0000256" key="3">
    <source>
        <dbReference type="ARBA" id="ARBA00022729"/>
    </source>
</evidence>
<keyword evidence="3" id="KW-0732">Signal</keyword>
<dbReference type="InterPro" id="IPR038765">
    <property type="entry name" value="Papain-like_cys_pep_sf"/>
</dbReference>
<evidence type="ECO:0000256" key="1">
    <source>
        <dbReference type="ARBA" id="ARBA00008455"/>
    </source>
</evidence>
<dbReference type="PROSITE" id="PS00640">
    <property type="entry name" value="THIOL_PROTEASE_ASN"/>
    <property type="match status" value="1"/>
</dbReference>
<dbReference type="InterPro" id="IPR025661">
    <property type="entry name" value="Pept_asp_AS"/>
</dbReference>
<dbReference type="GO" id="GO:0006508">
    <property type="term" value="P:proteolysis"/>
    <property type="evidence" value="ECO:0007669"/>
    <property type="project" value="UniProtKB-KW"/>
</dbReference>
<evidence type="ECO:0000313" key="12">
    <source>
        <dbReference type="EMBL" id="CAI0433297.1"/>
    </source>
</evidence>
<proteinExistence type="inferred from homology"/>
<dbReference type="PROSITE" id="PS00639">
    <property type="entry name" value="THIOL_PROTEASE_HIS"/>
    <property type="match status" value="1"/>
</dbReference>
<keyword evidence="2" id="KW-0645">Protease</keyword>
<evidence type="ECO:0000259" key="11">
    <source>
        <dbReference type="SMART" id="SM00848"/>
    </source>
</evidence>
<protein>
    <recommendedName>
        <fullName evidence="8">Vignain</fullName>
    </recommendedName>
</protein>
<organism evidence="12 13">
    <name type="scientific">Linum tenue</name>
    <dbReference type="NCBI Taxonomy" id="586396"/>
    <lineage>
        <taxon>Eukaryota</taxon>
        <taxon>Viridiplantae</taxon>
        <taxon>Streptophyta</taxon>
        <taxon>Embryophyta</taxon>
        <taxon>Tracheophyta</taxon>
        <taxon>Spermatophyta</taxon>
        <taxon>Magnoliopsida</taxon>
        <taxon>eudicotyledons</taxon>
        <taxon>Gunneridae</taxon>
        <taxon>Pentapetalae</taxon>
        <taxon>rosids</taxon>
        <taxon>fabids</taxon>
        <taxon>Malpighiales</taxon>
        <taxon>Linaceae</taxon>
        <taxon>Linum</taxon>
    </lineage>
</organism>
<dbReference type="PRINTS" id="PR00705">
    <property type="entry name" value="PAPAIN"/>
</dbReference>
<dbReference type="SMART" id="SM00848">
    <property type="entry name" value="Inhibitor_I29"/>
    <property type="match status" value="1"/>
</dbReference>
<keyword evidence="9" id="KW-1133">Transmembrane helix</keyword>
<feature type="transmembrane region" description="Helical" evidence="9">
    <location>
        <begin position="40"/>
        <end position="58"/>
    </location>
</feature>
<feature type="domain" description="Peptidase C1A papain C-terminal" evidence="10">
    <location>
        <begin position="153"/>
        <end position="364"/>
    </location>
</feature>
<dbReference type="AlphaFoldDB" id="A0AAV0LG95"/>
<evidence type="ECO:0000256" key="7">
    <source>
        <dbReference type="ARBA" id="ARBA00023180"/>
    </source>
</evidence>
<dbReference type="InterPro" id="IPR025660">
    <property type="entry name" value="Pept_his_AS"/>
</dbReference>
<comment type="similarity">
    <text evidence="1">Belongs to the peptidase C1 family.</text>
</comment>
<dbReference type="GO" id="GO:0008234">
    <property type="term" value="F:cysteine-type peptidase activity"/>
    <property type="evidence" value="ECO:0007669"/>
    <property type="project" value="UniProtKB-KW"/>
</dbReference>
<evidence type="ECO:0000256" key="6">
    <source>
        <dbReference type="ARBA" id="ARBA00023157"/>
    </source>
</evidence>
<keyword evidence="9" id="KW-0812">Transmembrane</keyword>
<evidence type="ECO:0000256" key="4">
    <source>
        <dbReference type="ARBA" id="ARBA00022801"/>
    </source>
</evidence>
<dbReference type="Proteomes" id="UP001154282">
    <property type="component" value="Unassembled WGS sequence"/>
</dbReference>
<dbReference type="CDD" id="cd02248">
    <property type="entry name" value="Peptidase_C1A"/>
    <property type="match status" value="1"/>
</dbReference>
<reference evidence="12" key="1">
    <citation type="submission" date="2022-08" db="EMBL/GenBank/DDBJ databases">
        <authorList>
            <person name="Gutierrez-Valencia J."/>
        </authorList>
    </citation>
    <scope>NUCLEOTIDE SEQUENCE</scope>
</reference>
<dbReference type="FunFam" id="3.90.70.10:FF:000023">
    <property type="entry name" value="Senescence-specific cysteine protease SAG39"/>
    <property type="match status" value="1"/>
</dbReference>
<evidence type="ECO:0000259" key="10">
    <source>
        <dbReference type="SMART" id="SM00645"/>
    </source>
</evidence>
<accession>A0AAV0LG95</accession>
<gene>
    <name evidence="12" type="ORF">LITE_LOCUS23795</name>
</gene>
<keyword evidence="7" id="KW-0325">Glycoprotein</keyword>
<feature type="domain" description="Cathepsin propeptide inhibitor" evidence="11">
    <location>
        <begin position="72"/>
        <end position="129"/>
    </location>
</feature>
<evidence type="ECO:0000313" key="13">
    <source>
        <dbReference type="Proteomes" id="UP001154282"/>
    </source>
</evidence>
<evidence type="ECO:0000256" key="2">
    <source>
        <dbReference type="ARBA" id="ARBA00022670"/>
    </source>
</evidence>
<keyword evidence="6" id="KW-1015">Disulfide bond</keyword>
<dbReference type="SUPFAM" id="SSF54001">
    <property type="entry name" value="Cysteine proteinases"/>
    <property type="match status" value="1"/>
</dbReference>
<comment type="caution">
    <text evidence="12">The sequence shown here is derived from an EMBL/GenBank/DDBJ whole genome shotgun (WGS) entry which is preliminary data.</text>
</comment>
<dbReference type="PANTHER" id="PTHR12411">
    <property type="entry name" value="CYSTEINE PROTEASE FAMILY C1-RELATED"/>
    <property type="match status" value="1"/>
</dbReference>
<dbReference type="EMBL" id="CAMGYJ010000006">
    <property type="protein sequence ID" value="CAI0433297.1"/>
    <property type="molecule type" value="Genomic_DNA"/>
</dbReference>
<dbReference type="InterPro" id="IPR000668">
    <property type="entry name" value="Peptidase_C1A_C"/>
</dbReference>
<sequence length="365" mass="39676">MEDYKITTSPSCMSSNTFLNSSSEILHQITTMASVAGNKLMLMVVLLMGIYAYGAFSARPSVHPVSSMNERFEAWIAQYGRVYADAGEKARRFSIFKKNVAFINHFNKLGNKTYKLATNQYADLTNKEFRAAKTGYKKTCQSHQPCHIIIPIRKCYFSARHHGLENQRSWSCWAFSAVAAVEGITKISTGKLISLSEQELVDCDRTTNDQGCNGGLMDDAFQFVKTKGLTTESKYPYSAADGTCSAAKTATPAAKISGYEDVPVNNEGALLKAAANQPIAVAIDASGSAFQFYSSGVFTGDCGTDLDHGVAVVGYGTSEDGTKYWLVRNSWGTSWGDQGYIKMQRDVSAKEGLCGIAMSASYPTA</sequence>
<dbReference type="InterPro" id="IPR039417">
    <property type="entry name" value="Peptidase_C1A_papain-like"/>
</dbReference>
<name>A0AAV0LG95_9ROSI</name>